<feature type="signal peptide" evidence="2">
    <location>
        <begin position="1"/>
        <end position="17"/>
    </location>
</feature>
<protein>
    <recommendedName>
        <fullName evidence="3">Glycine-zipper-containing OmpA-like membrane domain-containing protein</fullName>
    </recommendedName>
</protein>
<dbReference type="RefSeq" id="WP_345315252.1">
    <property type="nucleotide sequence ID" value="NZ_BAABLF010000004.1"/>
</dbReference>
<evidence type="ECO:0000256" key="1">
    <source>
        <dbReference type="SAM" id="MobiDB-lite"/>
    </source>
</evidence>
<sequence>MRFIVLFASLLSVAAWANPIIYPAQGQTPEQQRKDQVECQLWATDTTGVDPIELAGEAAPARQEVGGERARGALGGAAKGAIIGAIAGDAGKGAAIGAGVGVLSGGAKQRRKSEHNEQMLEQNQQRRQEQMELYDRAFKACMEGKGYSVS</sequence>
<feature type="compositionally biased region" description="Basic and acidic residues" evidence="1">
    <location>
        <begin position="114"/>
        <end position="131"/>
    </location>
</feature>
<evidence type="ECO:0000313" key="5">
    <source>
        <dbReference type="Proteomes" id="UP001501600"/>
    </source>
</evidence>
<reference evidence="5" key="1">
    <citation type="journal article" date="2019" name="Int. J. Syst. Evol. Microbiol.">
        <title>The Global Catalogue of Microorganisms (GCM) 10K type strain sequencing project: providing services to taxonomists for standard genome sequencing and annotation.</title>
        <authorList>
            <consortium name="The Broad Institute Genomics Platform"/>
            <consortium name="The Broad Institute Genome Sequencing Center for Infectious Disease"/>
            <person name="Wu L."/>
            <person name="Ma J."/>
        </authorList>
    </citation>
    <scope>NUCLEOTIDE SEQUENCE [LARGE SCALE GENOMIC DNA]</scope>
    <source>
        <strain evidence="5">JCM 18720</strain>
    </source>
</reference>
<keyword evidence="2" id="KW-0732">Signal</keyword>
<dbReference type="Proteomes" id="UP001501600">
    <property type="component" value="Unassembled WGS sequence"/>
</dbReference>
<name>A0ABP9RVH7_9GAMM</name>
<organism evidence="4 5">
    <name type="scientific">Ferrimonas gelatinilytica</name>
    <dbReference type="NCBI Taxonomy" id="1255257"/>
    <lineage>
        <taxon>Bacteria</taxon>
        <taxon>Pseudomonadati</taxon>
        <taxon>Pseudomonadota</taxon>
        <taxon>Gammaproteobacteria</taxon>
        <taxon>Alteromonadales</taxon>
        <taxon>Ferrimonadaceae</taxon>
        <taxon>Ferrimonas</taxon>
    </lineage>
</organism>
<accession>A0ABP9RVH7</accession>
<gene>
    <name evidence="4" type="ORF">GCM10025772_02840</name>
</gene>
<keyword evidence="5" id="KW-1185">Reference proteome</keyword>
<feature type="chain" id="PRO_5047477878" description="Glycine-zipper-containing OmpA-like membrane domain-containing protein" evidence="2">
    <location>
        <begin position="18"/>
        <end position="150"/>
    </location>
</feature>
<evidence type="ECO:0000256" key="2">
    <source>
        <dbReference type="SAM" id="SignalP"/>
    </source>
</evidence>
<evidence type="ECO:0000259" key="3">
    <source>
        <dbReference type="Pfam" id="PF13436"/>
    </source>
</evidence>
<dbReference type="InterPro" id="IPR025693">
    <property type="entry name" value="Gly-zipper_OmpA-like_dom"/>
</dbReference>
<evidence type="ECO:0000313" key="4">
    <source>
        <dbReference type="EMBL" id="GAA5186746.1"/>
    </source>
</evidence>
<feature type="domain" description="Glycine-zipper-containing OmpA-like membrane" evidence="3">
    <location>
        <begin position="70"/>
        <end position="109"/>
    </location>
</feature>
<proteinExistence type="predicted"/>
<dbReference type="Pfam" id="PF13436">
    <property type="entry name" value="Gly-zipper_OmpA"/>
    <property type="match status" value="1"/>
</dbReference>
<comment type="caution">
    <text evidence="4">The sequence shown here is derived from an EMBL/GenBank/DDBJ whole genome shotgun (WGS) entry which is preliminary data.</text>
</comment>
<dbReference type="EMBL" id="BAABLF010000004">
    <property type="protein sequence ID" value="GAA5186746.1"/>
    <property type="molecule type" value="Genomic_DNA"/>
</dbReference>
<feature type="region of interest" description="Disordered" evidence="1">
    <location>
        <begin position="106"/>
        <end position="131"/>
    </location>
</feature>